<protein>
    <recommendedName>
        <fullName evidence="3">Retrotransposon gag domain-containing protein</fullName>
    </recommendedName>
</protein>
<dbReference type="HOGENOM" id="CLU_108608_1_0_1"/>
<proteinExistence type="predicted"/>
<dbReference type="OrthoDB" id="3267748at2759"/>
<name>A0A0C3PY60_9AGAM</name>
<evidence type="ECO:0000313" key="1">
    <source>
        <dbReference type="EMBL" id="KIO20135.1"/>
    </source>
</evidence>
<dbReference type="Proteomes" id="UP000054248">
    <property type="component" value="Unassembled WGS sequence"/>
</dbReference>
<reference evidence="1 2" key="1">
    <citation type="submission" date="2014-04" db="EMBL/GenBank/DDBJ databases">
        <authorList>
            <consortium name="DOE Joint Genome Institute"/>
            <person name="Kuo A."/>
            <person name="Girlanda M."/>
            <person name="Perotto S."/>
            <person name="Kohler A."/>
            <person name="Nagy L.G."/>
            <person name="Floudas D."/>
            <person name="Copeland A."/>
            <person name="Barry K.W."/>
            <person name="Cichocki N."/>
            <person name="Veneault-Fourrey C."/>
            <person name="LaButti K."/>
            <person name="Lindquist E.A."/>
            <person name="Lipzen A."/>
            <person name="Lundell T."/>
            <person name="Morin E."/>
            <person name="Murat C."/>
            <person name="Sun H."/>
            <person name="Tunlid A."/>
            <person name="Henrissat B."/>
            <person name="Grigoriev I.V."/>
            <person name="Hibbett D.S."/>
            <person name="Martin F."/>
            <person name="Nordberg H.P."/>
            <person name="Cantor M.N."/>
            <person name="Hua S.X."/>
        </authorList>
    </citation>
    <scope>NUCLEOTIDE SEQUENCE [LARGE SCALE GENOMIC DNA]</scope>
    <source>
        <strain evidence="1 2">MUT 4182</strain>
    </source>
</reference>
<dbReference type="AlphaFoldDB" id="A0A0C3PY60"/>
<dbReference type="STRING" id="1051891.A0A0C3PY60"/>
<evidence type="ECO:0000313" key="2">
    <source>
        <dbReference type="Proteomes" id="UP000054248"/>
    </source>
</evidence>
<reference evidence="2" key="2">
    <citation type="submission" date="2015-01" db="EMBL/GenBank/DDBJ databases">
        <title>Evolutionary Origins and Diversification of the Mycorrhizal Mutualists.</title>
        <authorList>
            <consortium name="DOE Joint Genome Institute"/>
            <consortium name="Mycorrhizal Genomics Consortium"/>
            <person name="Kohler A."/>
            <person name="Kuo A."/>
            <person name="Nagy L.G."/>
            <person name="Floudas D."/>
            <person name="Copeland A."/>
            <person name="Barry K.W."/>
            <person name="Cichocki N."/>
            <person name="Veneault-Fourrey C."/>
            <person name="LaButti K."/>
            <person name="Lindquist E.A."/>
            <person name="Lipzen A."/>
            <person name="Lundell T."/>
            <person name="Morin E."/>
            <person name="Murat C."/>
            <person name="Riley R."/>
            <person name="Ohm R."/>
            <person name="Sun H."/>
            <person name="Tunlid A."/>
            <person name="Henrissat B."/>
            <person name="Grigoriev I.V."/>
            <person name="Hibbett D.S."/>
            <person name="Martin F."/>
        </authorList>
    </citation>
    <scope>NUCLEOTIDE SEQUENCE [LARGE SCALE GENOMIC DNA]</scope>
    <source>
        <strain evidence="2">MUT 4182</strain>
    </source>
</reference>
<feature type="non-terminal residue" evidence="1">
    <location>
        <position position="177"/>
    </location>
</feature>
<sequence>MQDKLKSLRAKTVRYPEPSTYDGKAHLETFETFVFEFTNWAKINGLPEKLQMRAIKRFLTDKAGHHYMTFAAVDVRKWTVENYLRALFNYCFPIHFRSQMRAKFNRCVQGSRSTREFLRELRTLGNRLPDFGEVQIRLQYWEGSNAYLRVEWAKSGLDPETSSLAELEIAAERFEMA</sequence>
<gene>
    <name evidence="1" type="ORF">M407DRAFT_81903</name>
</gene>
<accession>A0A0C3PY60</accession>
<dbReference type="EMBL" id="KN823186">
    <property type="protein sequence ID" value="KIO20135.1"/>
    <property type="molecule type" value="Genomic_DNA"/>
</dbReference>
<keyword evidence="2" id="KW-1185">Reference proteome</keyword>
<organism evidence="1 2">
    <name type="scientific">Tulasnella calospora MUT 4182</name>
    <dbReference type="NCBI Taxonomy" id="1051891"/>
    <lineage>
        <taxon>Eukaryota</taxon>
        <taxon>Fungi</taxon>
        <taxon>Dikarya</taxon>
        <taxon>Basidiomycota</taxon>
        <taxon>Agaricomycotina</taxon>
        <taxon>Agaricomycetes</taxon>
        <taxon>Cantharellales</taxon>
        <taxon>Tulasnellaceae</taxon>
        <taxon>Tulasnella</taxon>
    </lineage>
</organism>
<evidence type="ECO:0008006" key="3">
    <source>
        <dbReference type="Google" id="ProtNLM"/>
    </source>
</evidence>